<dbReference type="Pfam" id="PF00498">
    <property type="entry name" value="FHA"/>
    <property type="match status" value="1"/>
</dbReference>
<dbReference type="CDD" id="cd00060">
    <property type="entry name" value="FHA"/>
    <property type="match status" value="1"/>
</dbReference>
<evidence type="ECO:0000259" key="2">
    <source>
        <dbReference type="PROSITE" id="PS50006"/>
    </source>
</evidence>
<dbReference type="Gene3D" id="2.60.200.20">
    <property type="match status" value="1"/>
</dbReference>
<feature type="region of interest" description="Disordered" evidence="1">
    <location>
        <begin position="141"/>
        <end position="209"/>
    </location>
</feature>
<sequence length="223" mass="24690">MSDTKLLGTLKPIGGGDPVPLVRGELKVGRRPTNDIRLDFENVSGKHCVLRFHNGLWYVRDLGSTNGTLINGQRITTEHSVLPDDILAFATHLYRIEYEPHAPDSVVGHQQLIEIERELHSQGGESGHGRKSLMELAGLTREARSAGSAPAGIRIDEENSELERPTASGARSSSSRHAKGDSNSSDIVAKEEFELQYTPQSKPDEEMISDEEFLKFFEEDISR</sequence>
<gene>
    <name evidence="3" type="ordered locus">Isop_1181</name>
</gene>
<reference evidence="3 4" key="2">
    <citation type="journal article" date="2011" name="Stand. Genomic Sci.">
        <title>Complete genome sequence of Isosphaera pallida type strain (IS1B).</title>
        <authorList>
            <consortium name="US DOE Joint Genome Institute (JGI-PGF)"/>
            <person name="Goker M."/>
            <person name="Cleland D."/>
            <person name="Saunders E."/>
            <person name="Lapidus A."/>
            <person name="Nolan M."/>
            <person name="Lucas S."/>
            <person name="Hammon N."/>
            <person name="Deshpande S."/>
            <person name="Cheng J.F."/>
            <person name="Tapia R."/>
            <person name="Han C."/>
            <person name="Goodwin L."/>
            <person name="Pitluck S."/>
            <person name="Liolios K."/>
            <person name="Pagani I."/>
            <person name="Ivanova N."/>
            <person name="Mavromatis K."/>
            <person name="Pati A."/>
            <person name="Chen A."/>
            <person name="Palaniappan K."/>
            <person name="Land M."/>
            <person name="Hauser L."/>
            <person name="Chang Y.J."/>
            <person name="Jeffries C.D."/>
            <person name="Detter J.C."/>
            <person name="Beck B."/>
            <person name="Woyke T."/>
            <person name="Bristow J."/>
            <person name="Eisen J.A."/>
            <person name="Markowitz V."/>
            <person name="Hugenholtz P."/>
            <person name="Kyrpides N.C."/>
            <person name="Klenk H.P."/>
        </authorList>
    </citation>
    <scope>NUCLEOTIDE SEQUENCE [LARGE SCALE GENOMIC DNA]</scope>
    <source>
        <strain evidence="4">ATCC 43644 / DSM 9630 / IS1B</strain>
    </source>
</reference>
<dbReference type="HOGENOM" id="CLU_1238823_0_0_0"/>
<dbReference type="OrthoDB" id="151099at2"/>
<organism evidence="3 4">
    <name type="scientific">Isosphaera pallida (strain ATCC 43644 / DSM 9630 / IS1B)</name>
    <dbReference type="NCBI Taxonomy" id="575540"/>
    <lineage>
        <taxon>Bacteria</taxon>
        <taxon>Pseudomonadati</taxon>
        <taxon>Planctomycetota</taxon>
        <taxon>Planctomycetia</taxon>
        <taxon>Isosphaerales</taxon>
        <taxon>Isosphaeraceae</taxon>
        <taxon>Isosphaera</taxon>
    </lineage>
</organism>
<dbReference type="InterPro" id="IPR000253">
    <property type="entry name" value="FHA_dom"/>
</dbReference>
<dbReference type="SMART" id="SM00240">
    <property type="entry name" value="FHA"/>
    <property type="match status" value="1"/>
</dbReference>
<dbReference type="InterPro" id="IPR050923">
    <property type="entry name" value="Cell_Proc_Reg/RNA_Proc"/>
</dbReference>
<dbReference type="PROSITE" id="PS50006">
    <property type="entry name" value="FHA_DOMAIN"/>
    <property type="match status" value="1"/>
</dbReference>
<dbReference type="EMBL" id="CP002353">
    <property type="protein sequence ID" value="ADV61768.1"/>
    <property type="molecule type" value="Genomic_DNA"/>
</dbReference>
<protein>
    <submittedName>
        <fullName evidence="3">FHA domain containing protein</fullName>
    </submittedName>
</protein>
<dbReference type="eggNOG" id="COG1716">
    <property type="taxonomic scope" value="Bacteria"/>
</dbReference>
<dbReference type="InParanoid" id="E8R5L9"/>
<evidence type="ECO:0000313" key="3">
    <source>
        <dbReference type="EMBL" id="ADV61768.1"/>
    </source>
</evidence>
<feature type="domain" description="FHA" evidence="2">
    <location>
        <begin position="26"/>
        <end position="75"/>
    </location>
</feature>
<evidence type="ECO:0000313" key="4">
    <source>
        <dbReference type="Proteomes" id="UP000008631"/>
    </source>
</evidence>
<dbReference type="SUPFAM" id="SSF49879">
    <property type="entry name" value="SMAD/FHA domain"/>
    <property type="match status" value="1"/>
</dbReference>
<dbReference type="RefSeq" id="WP_013564057.1">
    <property type="nucleotide sequence ID" value="NC_014962.1"/>
</dbReference>
<dbReference type="InterPro" id="IPR008984">
    <property type="entry name" value="SMAD_FHA_dom_sf"/>
</dbReference>
<evidence type="ECO:0000256" key="1">
    <source>
        <dbReference type="SAM" id="MobiDB-lite"/>
    </source>
</evidence>
<reference key="1">
    <citation type="submission" date="2010-11" db="EMBL/GenBank/DDBJ databases">
        <title>The complete sequence of chromosome of Isophaera pallida ATCC 43644.</title>
        <authorList>
            <consortium name="US DOE Joint Genome Institute (JGI-PGF)"/>
            <person name="Lucas S."/>
            <person name="Copeland A."/>
            <person name="Lapidus A."/>
            <person name="Bruce D."/>
            <person name="Goodwin L."/>
            <person name="Pitluck S."/>
            <person name="Kyrpides N."/>
            <person name="Mavromatis K."/>
            <person name="Pagani I."/>
            <person name="Ivanova N."/>
            <person name="Saunders E."/>
            <person name="Brettin T."/>
            <person name="Detter J.C."/>
            <person name="Han C."/>
            <person name="Tapia R."/>
            <person name="Land M."/>
            <person name="Hauser L."/>
            <person name="Markowitz V."/>
            <person name="Cheng J.-F."/>
            <person name="Hugenholtz P."/>
            <person name="Woyke T."/>
            <person name="Wu D."/>
            <person name="Eisen J.A."/>
        </authorList>
    </citation>
    <scope>NUCLEOTIDE SEQUENCE</scope>
    <source>
        <strain>ATCC 43644</strain>
    </source>
</reference>
<dbReference type="STRING" id="575540.Isop_1181"/>
<feature type="compositionally biased region" description="Basic and acidic residues" evidence="1">
    <location>
        <begin position="154"/>
        <end position="164"/>
    </location>
</feature>
<dbReference type="PANTHER" id="PTHR23308">
    <property type="entry name" value="NUCLEAR INHIBITOR OF PROTEIN PHOSPHATASE-1"/>
    <property type="match status" value="1"/>
</dbReference>
<dbReference type="Proteomes" id="UP000008631">
    <property type="component" value="Chromosome"/>
</dbReference>
<dbReference type="KEGG" id="ipa:Isop_1181"/>
<keyword evidence="4" id="KW-1185">Reference proteome</keyword>
<dbReference type="AlphaFoldDB" id="E8R5L9"/>
<accession>E8R5L9</accession>
<proteinExistence type="predicted"/>
<name>E8R5L9_ISOPI</name>